<dbReference type="Pfam" id="PF13041">
    <property type="entry name" value="PPR_2"/>
    <property type="match status" value="6"/>
</dbReference>
<evidence type="ECO:0000313" key="3">
    <source>
        <dbReference type="EMBL" id="KAH7415091.1"/>
    </source>
</evidence>
<dbReference type="PROSITE" id="PS51375">
    <property type="entry name" value="PPR"/>
    <property type="match status" value="6"/>
</dbReference>
<gene>
    <name evidence="3" type="ORF">KP509_14G026700</name>
</gene>
<organism evidence="3 4">
    <name type="scientific">Ceratopteris richardii</name>
    <name type="common">Triangle waterfern</name>
    <dbReference type="NCBI Taxonomy" id="49495"/>
    <lineage>
        <taxon>Eukaryota</taxon>
        <taxon>Viridiplantae</taxon>
        <taxon>Streptophyta</taxon>
        <taxon>Embryophyta</taxon>
        <taxon>Tracheophyta</taxon>
        <taxon>Polypodiopsida</taxon>
        <taxon>Polypodiidae</taxon>
        <taxon>Polypodiales</taxon>
        <taxon>Pteridineae</taxon>
        <taxon>Pteridaceae</taxon>
        <taxon>Parkerioideae</taxon>
        <taxon>Ceratopteris</taxon>
    </lineage>
</organism>
<comment type="caution">
    <text evidence="3">The sequence shown here is derived from an EMBL/GenBank/DDBJ whole genome shotgun (WGS) entry which is preliminary data.</text>
</comment>
<name>A0A8T2T8D5_CERRI</name>
<protein>
    <recommendedName>
        <fullName evidence="5">Pentatricopeptide repeat-containing protein</fullName>
    </recommendedName>
</protein>
<evidence type="ECO:0008006" key="5">
    <source>
        <dbReference type="Google" id="ProtNLM"/>
    </source>
</evidence>
<dbReference type="GO" id="GO:0003723">
    <property type="term" value="F:RNA binding"/>
    <property type="evidence" value="ECO:0007669"/>
    <property type="project" value="InterPro"/>
</dbReference>
<proteinExistence type="predicted"/>
<feature type="repeat" description="PPR" evidence="2">
    <location>
        <begin position="803"/>
        <end position="837"/>
    </location>
</feature>
<keyword evidence="4" id="KW-1185">Reference proteome</keyword>
<dbReference type="FunFam" id="1.25.40.10:FF:000073">
    <property type="entry name" value="Pentatricopeptide repeat-containing protein chloroplastic"/>
    <property type="match status" value="1"/>
</dbReference>
<feature type="repeat" description="PPR" evidence="2">
    <location>
        <begin position="1005"/>
        <end position="1039"/>
    </location>
</feature>
<feature type="repeat" description="PPR" evidence="2">
    <location>
        <begin position="99"/>
        <end position="133"/>
    </location>
</feature>
<keyword evidence="1" id="KW-0677">Repeat</keyword>
<sequence>MMAPLRYIKRVKDLGCSINWLCLLNQTDDLPVIEDVISMLRRCKGNRDAELIQGIYLLLCATGLDIHNDVGNHVVPLLVESTGLWGISQQAFNRMDHHTIHSWNSFLSGFGKLEQPEHSLKIYQRMLENGTCPSSHTYVALLHSCIACEAGSLVHSSIVQDGFESDVFVGSSLVDMYSKSGFIYDAQVVFDCLLERDVVTWNALMAPLIDQDSDCGTFHHFERMKIEGVMADLVSYIYVLKACGCTKAIKKGHFIHAELEERGIQSSFLSNAIIDMYAKCGCLDEAHLVFSDLPVHDVVTWNSLIAGYAEHGPFCEALKCFGNMQLEDIAPDLVSFVCVIKACGLLGEVGMAQAIHSEIIMKGIEGENDIGNCLVHMYADAGLILEAQMIFDMLLFPSALAWNALITGLEVNGLSQKLMESYPQTKMDNALSNPIFYSSYLRLCLDVGDKDTSYRMFEEVLCKGQENHPSVGRNLVSIFANSGLHLEAQAILGTSCIGDFVIAWNALLAACLEYGLCHDAFQHFEHMKQKGISPDAFTFVHILQACTCIQAVSEGQTIHKEAIILGFERDTLVGNTLISMYIKNFLSEEALFVLTNLQSKDSVTWNTLISGYVDIGASEAALNLYEQLQMEGVTGDCVTVTSILKACGNTRAMKDGQQLHSDVVKRGLESDIIVSNVLIFMYFKFCLHSDARAVFDMIPHKNVVTWNTMLEGYVDSALEYEAMHSFNLMQLGPTSPNCVTYACMFKAYIACKAFDKGQSLHSQVIIRGLEGDPMIGNLLVNMYAKFGTLALAQQVFDMLPVTDYIPWTALIGGYVEQGLPLEALQCFEKMQQAGVLPDVAALASVLKACRSKKNEEKFFALHNETVIKGLEGDLSIGSTLVNVYAKWGMLADAHQVFNKLDARNAVSWMGLILGYVENGSLENVWHCYRKIPSEGVVLDPPLFACIIAACSNFGAVQKILVLHVDIVQKGYEMDLFITSSLIHSYATCGFLMEAYDTFHKFPEKNVVSWSAMIKGFGLNHSGQSALKCFEDMQRTGFVPNAVTFTNLISACSHSSFIGNDHHYSTFIEQISTSMTTLNHLTGMTCLLSRTGQLDEAKQLLMSTPWAPDDDTWVTLLTSCKVFLEAALGHSCFGQLIVHEGIPQSLKKEGISLGSEL</sequence>
<dbReference type="OrthoDB" id="10380628at2759"/>
<dbReference type="AlphaFoldDB" id="A0A8T2T8D5"/>
<dbReference type="FunFam" id="1.25.40.10:FF:000158">
    <property type="entry name" value="pentatricopeptide repeat-containing protein At2g33680"/>
    <property type="match status" value="1"/>
</dbReference>
<dbReference type="InterPro" id="IPR002885">
    <property type="entry name" value="PPR_rpt"/>
</dbReference>
<evidence type="ECO:0000256" key="2">
    <source>
        <dbReference type="PROSITE-ProRule" id="PRU00708"/>
    </source>
</evidence>
<accession>A0A8T2T8D5</accession>
<dbReference type="GO" id="GO:0009451">
    <property type="term" value="P:RNA modification"/>
    <property type="evidence" value="ECO:0007669"/>
    <property type="project" value="InterPro"/>
</dbReference>
<evidence type="ECO:0000313" key="4">
    <source>
        <dbReference type="Proteomes" id="UP000825935"/>
    </source>
</evidence>
<feature type="repeat" description="PPR" evidence="2">
    <location>
        <begin position="500"/>
        <end position="534"/>
    </location>
</feature>
<feature type="repeat" description="PPR" evidence="2">
    <location>
        <begin position="601"/>
        <end position="635"/>
    </location>
</feature>
<dbReference type="Proteomes" id="UP000825935">
    <property type="component" value="Chromosome 14"/>
</dbReference>
<dbReference type="FunFam" id="1.25.40.10:FF:000344">
    <property type="entry name" value="Pentatricopeptide repeat-containing protein"/>
    <property type="match status" value="1"/>
</dbReference>
<dbReference type="EMBL" id="CM035419">
    <property type="protein sequence ID" value="KAH7415091.1"/>
    <property type="molecule type" value="Genomic_DNA"/>
</dbReference>
<evidence type="ECO:0000256" key="1">
    <source>
        <dbReference type="ARBA" id="ARBA00022737"/>
    </source>
</evidence>
<dbReference type="InterPro" id="IPR046960">
    <property type="entry name" value="PPR_At4g14850-like_plant"/>
</dbReference>
<dbReference type="GO" id="GO:0048731">
    <property type="term" value="P:system development"/>
    <property type="evidence" value="ECO:0007669"/>
    <property type="project" value="UniProtKB-ARBA"/>
</dbReference>
<dbReference type="NCBIfam" id="TIGR00756">
    <property type="entry name" value="PPR"/>
    <property type="match status" value="6"/>
</dbReference>
<feature type="repeat" description="PPR" evidence="2">
    <location>
        <begin position="297"/>
        <end position="331"/>
    </location>
</feature>
<dbReference type="Pfam" id="PF01535">
    <property type="entry name" value="PPR"/>
    <property type="match status" value="3"/>
</dbReference>
<dbReference type="PANTHER" id="PTHR24015:SF548">
    <property type="entry name" value="OS08G0340900 PROTEIN"/>
    <property type="match status" value="1"/>
</dbReference>
<reference evidence="3" key="1">
    <citation type="submission" date="2021-08" db="EMBL/GenBank/DDBJ databases">
        <title>WGS assembly of Ceratopteris richardii.</title>
        <authorList>
            <person name="Marchant D.B."/>
            <person name="Chen G."/>
            <person name="Jenkins J."/>
            <person name="Shu S."/>
            <person name="Leebens-Mack J."/>
            <person name="Grimwood J."/>
            <person name="Schmutz J."/>
            <person name="Soltis P."/>
            <person name="Soltis D."/>
            <person name="Chen Z.-H."/>
        </authorList>
    </citation>
    <scope>NUCLEOTIDE SEQUENCE</scope>
    <source>
        <strain evidence="3">Whitten #5841</strain>
        <tissue evidence="3">Leaf</tissue>
    </source>
</reference>
<dbReference type="EMBL" id="CM035419">
    <property type="protein sequence ID" value="KAH7415088.1"/>
    <property type="molecule type" value="Genomic_DNA"/>
</dbReference>
<dbReference type="InterPro" id="IPR011990">
    <property type="entry name" value="TPR-like_helical_dom_sf"/>
</dbReference>
<dbReference type="PANTHER" id="PTHR24015">
    <property type="entry name" value="OS07G0578800 PROTEIN-RELATED"/>
    <property type="match status" value="1"/>
</dbReference>
<dbReference type="Gene3D" id="1.25.40.10">
    <property type="entry name" value="Tetratricopeptide repeat domain"/>
    <property type="match status" value="8"/>
</dbReference>
<dbReference type="FunFam" id="1.25.40.10:FF:000381">
    <property type="entry name" value="Pentatricopeptide repeat-containing protein"/>
    <property type="match status" value="1"/>
</dbReference>